<evidence type="ECO:0000256" key="1">
    <source>
        <dbReference type="SAM" id="MobiDB-lite"/>
    </source>
</evidence>
<proteinExistence type="predicted"/>
<gene>
    <name evidence="2" type="ORF">LZC95_41060</name>
</gene>
<keyword evidence="3" id="KW-1185">Reference proteome</keyword>
<feature type="compositionally biased region" description="Basic and acidic residues" evidence="1">
    <location>
        <begin position="11"/>
        <end position="28"/>
    </location>
</feature>
<feature type="compositionally biased region" description="Low complexity" evidence="1">
    <location>
        <begin position="63"/>
        <end position="72"/>
    </location>
</feature>
<feature type="region of interest" description="Disordered" evidence="1">
    <location>
        <begin position="1"/>
        <end position="72"/>
    </location>
</feature>
<protein>
    <submittedName>
        <fullName evidence="2">Uncharacterized protein</fullName>
    </submittedName>
</protein>
<accession>A0ABZ2K8Y3</accession>
<feature type="compositionally biased region" description="Gly residues" evidence="1">
    <location>
        <begin position="53"/>
        <end position="62"/>
    </location>
</feature>
<reference evidence="2 3" key="1">
    <citation type="submission" date="2021-12" db="EMBL/GenBank/DDBJ databases">
        <title>Discovery of the Pendulisporaceae a myxobacterial family with distinct sporulation behavior and unique specialized metabolism.</title>
        <authorList>
            <person name="Garcia R."/>
            <person name="Popoff A."/>
            <person name="Bader C.D."/>
            <person name="Loehr J."/>
            <person name="Walesch S."/>
            <person name="Walt C."/>
            <person name="Boldt J."/>
            <person name="Bunk B."/>
            <person name="Haeckl F.J.F.P.J."/>
            <person name="Gunesch A.P."/>
            <person name="Birkelbach J."/>
            <person name="Nuebel U."/>
            <person name="Pietschmann T."/>
            <person name="Bach T."/>
            <person name="Mueller R."/>
        </authorList>
    </citation>
    <scope>NUCLEOTIDE SEQUENCE [LARGE SCALE GENOMIC DNA]</scope>
    <source>
        <strain evidence="2 3">MSr12523</strain>
    </source>
</reference>
<dbReference type="RefSeq" id="WP_394843426.1">
    <property type="nucleotide sequence ID" value="NZ_CP089982.1"/>
</dbReference>
<evidence type="ECO:0000313" key="2">
    <source>
        <dbReference type="EMBL" id="WXA92826.1"/>
    </source>
</evidence>
<dbReference type="Proteomes" id="UP001379533">
    <property type="component" value="Chromosome"/>
</dbReference>
<evidence type="ECO:0000313" key="3">
    <source>
        <dbReference type="Proteomes" id="UP001379533"/>
    </source>
</evidence>
<sequence>MPSVQAGPKPSRPEPDHDSATCDPESKPPTRKHPARTKIEKQPDHGYDESHGYGPGHGGPTGPGDAPGNAQK</sequence>
<dbReference type="EMBL" id="CP089982">
    <property type="protein sequence ID" value="WXA92826.1"/>
    <property type="molecule type" value="Genomic_DNA"/>
</dbReference>
<organism evidence="2 3">
    <name type="scientific">Pendulispora brunnea</name>
    <dbReference type="NCBI Taxonomy" id="2905690"/>
    <lineage>
        <taxon>Bacteria</taxon>
        <taxon>Pseudomonadati</taxon>
        <taxon>Myxococcota</taxon>
        <taxon>Myxococcia</taxon>
        <taxon>Myxococcales</taxon>
        <taxon>Sorangiineae</taxon>
        <taxon>Pendulisporaceae</taxon>
        <taxon>Pendulispora</taxon>
    </lineage>
</organism>
<name>A0ABZ2K8Y3_9BACT</name>
<feature type="compositionally biased region" description="Basic and acidic residues" evidence="1">
    <location>
        <begin position="37"/>
        <end position="51"/>
    </location>
</feature>